<sequence>MNTSSDSGRVALVTGGTDGIGKSIALALLHSGARVAVTGRRVEKGRELLDAAAAGDRLIFVESDALADGEPERVAAHVRDTLGRVEILVNNVGGGTGEYGRIDTIDPGAFRRGFDLNVMTAVTMTGAVLPQMIDGGWGRILMVASVEGKLPTLPGIGPYVTAKHALIGLAKSVAFDCGELGITCNTLCPGYVEIPTRVRTQSSSAGKANTGRYSNPQQNYQDLTRTGRHATLDEVAHAALSLLGEHSGAITGTTLNVDGGSSPY</sequence>
<dbReference type="Proteomes" id="UP000515663">
    <property type="component" value="Chromosome"/>
</dbReference>
<evidence type="ECO:0000256" key="4">
    <source>
        <dbReference type="ARBA" id="ARBA00023002"/>
    </source>
</evidence>
<name>A0A7D7LVM9_9ACTN</name>
<comment type="catalytic activity">
    <reaction evidence="6">
        <text>a (3R)-hydroxyacyl-[ACP] + NADP(+) = a 3-oxoacyl-[ACP] + NADPH + H(+)</text>
        <dbReference type="Rhea" id="RHEA:17397"/>
        <dbReference type="Rhea" id="RHEA-COMP:9916"/>
        <dbReference type="Rhea" id="RHEA-COMP:9945"/>
        <dbReference type="ChEBI" id="CHEBI:15378"/>
        <dbReference type="ChEBI" id="CHEBI:57783"/>
        <dbReference type="ChEBI" id="CHEBI:58349"/>
        <dbReference type="ChEBI" id="CHEBI:78776"/>
        <dbReference type="ChEBI" id="CHEBI:78827"/>
        <dbReference type="EC" id="1.1.1.100"/>
    </reaction>
    <physiologicalReaction direction="right-to-left" evidence="6">
        <dbReference type="Rhea" id="RHEA:17399"/>
    </physiologicalReaction>
</comment>
<dbReference type="PANTHER" id="PTHR42879:SF2">
    <property type="entry name" value="3-OXOACYL-[ACYL-CARRIER-PROTEIN] REDUCTASE FABG"/>
    <property type="match status" value="1"/>
</dbReference>
<accession>A0A7D7LVM9</accession>
<evidence type="ECO:0000256" key="8">
    <source>
        <dbReference type="SAM" id="MobiDB-lite"/>
    </source>
</evidence>
<dbReference type="InterPro" id="IPR036291">
    <property type="entry name" value="NAD(P)-bd_dom_sf"/>
</dbReference>
<gene>
    <name evidence="9" type="ORF">H1R19_18325</name>
</gene>
<dbReference type="FunFam" id="3.40.50.720:FF:000084">
    <property type="entry name" value="Short-chain dehydrogenase reductase"/>
    <property type="match status" value="1"/>
</dbReference>
<dbReference type="SUPFAM" id="SSF51735">
    <property type="entry name" value="NAD(P)-binding Rossmann-fold domains"/>
    <property type="match status" value="1"/>
</dbReference>
<dbReference type="PRINTS" id="PR00080">
    <property type="entry name" value="SDRFAMILY"/>
</dbReference>
<dbReference type="Pfam" id="PF00106">
    <property type="entry name" value="adh_short"/>
    <property type="match status" value="1"/>
</dbReference>
<keyword evidence="4" id="KW-0560">Oxidoreductase</keyword>
<evidence type="ECO:0000256" key="5">
    <source>
        <dbReference type="ARBA" id="ARBA00040781"/>
    </source>
</evidence>
<dbReference type="AlphaFoldDB" id="A0A7D7LVM9"/>
<keyword evidence="3" id="KW-0134">Cell wall</keyword>
<reference evidence="10" key="1">
    <citation type="submission" date="2020-07" db="EMBL/GenBank/DDBJ databases">
        <title>novel species isolated from the respiratory tract of Marmot.</title>
        <authorList>
            <person name="Zhang G."/>
        </authorList>
    </citation>
    <scope>NUCLEOTIDE SEQUENCE [LARGE SCALE GENOMIC DNA]</scope>
    <source>
        <strain evidence="10">686</strain>
    </source>
</reference>
<dbReference type="GO" id="GO:0004316">
    <property type="term" value="F:3-oxoacyl-[acyl-carrier-protein] reductase (NADPH) activity"/>
    <property type="evidence" value="ECO:0007669"/>
    <property type="project" value="UniProtKB-EC"/>
</dbReference>
<dbReference type="GO" id="GO:0032787">
    <property type="term" value="P:monocarboxylic acid metabolic process"/>
    <property type="evidence" value="ECO:0007669"/>
    <property type="project" value="UniProtKB-ARBA"/>
</dbReference>
<dbReference type="CDD" id="cd05233">
    <property type="entry name" value="SDR_c"/>
    <property type="match status" value="1"/>
</dbReference>
<keyword evidence="10" id="KW-1185">Reference proteome</keyword>
<dbReference type="PRINTS" id="PR00081">
    <property type="entry name" value="GDHRDH"/>
</dbReference>
<dbReference type="RefSeq" id="WP_219849759.1">
    <property type="nucleotide sequence ID" value="NZ_CP059491.1"/>
</dbReference>
<evidence type="ECO:0000256" key="7">
    <source>
        <dbReference type="RuleBase" id="RU000363"/>
    </source>
</evidence>
<evidence type="ECO:0000313" key="9">
    <source>
        <dbReference type="EMBL" id="QMT00818.1"/>
    </source>
</evidence>
<dbReference type="InterPro" id="IPR020904">
    <property type="entry name" value="Sc_DH/Rdtase_CS"/>
</dbReference>
<evidence type="ECO:0000313" key="10">
    <source>
        <dbReference type="Proteomes" id="UP000515663"/>
    </source>
</evidence>
<comment type="similarity">
    <text evidence="2 7">Belongs to the short-chain dehydrogenases/reductases (SDR) family.</text>
</comment>
<evidence type="ECO:0000256" key="6">
    <source>
        <dbReference type="ARBA" id="ARBA00047400"/>
    </source>
</evidence>
<dbReference type="PROSITE" id="PS00061">
    <property type="entry name" value="ADH_SHORT"/>
    <property type="match status" value="1"/>
</dbReference>
<dbReference type="EMBL" id="CP059491">
    <property type="protein sequence ID" value="QMT00818.1"/>
    <property type="molecule type" value="Genomic_DNA"/>
</dbReference>
<dbReference type="Gene3D" id="3.40.50.720">
    <property type="entry name" value="NAD(P)-binding Rossmann-like Domain"/>
    <property type="match status" value="1"/>
</dbReference>
<evidence type="ECO:0000256" key="3">
    <source>
        <dbReference type="ARBA" id="ARBA00022512"/>
    </source>
</evidence>
<keyword evidence="3" id="KW-0964">Secreted</keyword>
<dbReference type="KEGG" id="gji:H1R19_18325"/>
<protein>
    <recommendedName>
        <fullName evidence="5">3-oxoacyl-[acyl-carrier-protein] reductase MabA</fullName>
    </recommendedName>
</protein>
<evidence type="ECO:0000256" key="1">
    <source>
        <dbReference type="ARBA" id="ARBA00004191"/>
    </source>
</evidence>
<evidence type="ECO:0000256" key="2">
    <source>
        <dbReference type="ARBA" id="ARBA00006484"/>
    </source>
</evidence>
<feature type="region of interest" description="Disordered" evidence="8">
    <location>
        <begin position="200"/>
        <end position="220"/>
    </location>
</feature>
<comment type="subcellular location">
    <subcellularLocation>
        <location evidence="1">Secreted</location>
        <location evidence="1">Cell wall</location>
    </subcellularLocation>
</comment>
<organism evidence="9 10">
    <name type="scientific">Gordonia jinghuaiqii</name>
    <dbReference type="NCBI Taxonomy" id="2758710"/>
    <lineage>
        <taxon>Bacteria</taxon>
        <taxon>Bacillati</taxon>
        <taxon>Actinomycetota</taxon>
        <taxon>Actinomycetes</taxon>
        <taxon>Mycobacteriales</taxon>
        <taxon>Gordoniaceae</taxon>
        <taxon>Gordonia</taxon>
    </lineage>
</organism>
<dbReference type="InterPro" id="IPR050259">
    <property type="entry name" value="SDR"/>
</dbReference>
<dbReference type="PANTHER" id="PTHR42879">
    <property type="entry name" value="3-OXOACYL-(ACYL-CARRIER-PROTEIN) REDUCTASE"/>
    <property type="match status" value="1"/>
</dbReference>
<proteinExistence type="inferred from homology"/>
<dbReference type="InterPro" id="IPR002347">
    <property type="entry name" value="SDR_fam"/>
</dbReference>